<dbReference type="PANTHER" id="PTHR19139:SF268">
    <property type="entry name" value="NEUROGENIC PROTEIN BIG BRAIN"/>
    <property type="match status" value="1"/>
</dbReference>
<keyword evidence="7" id="KW-1185">Reference proteome</keyword>
<proteinExistence type="predicted"/>
<dbReference type="GO" id="GO:0005886">
    <property type="term" value="C:plasma membrane"/>
    <property type="evidence" value="ECO:0007669"/>
    <property type="project" value="TreeGrafter"/>
</dbReference>
<protein>
    <submittedName>
        <fullName evidence="6">Uncharacterized protein</fullName>
    </submittedName>
</protein>
<dbReference type="Pfam" id="PF00230">
    <property type="entry name" value="MIP"/>
    <property type="match status" value="1"/>
</dbReference>
<dbReference type="InterPro" id="IPR000425">
    <property type="entry name" value="MIP"/>
</dbReference>
<dbReference type="OrthoDB" id="3222at2759"/>
<comment type="caution">
    <text evidence="6">The sequence shown here is derived from an EMBL/GenBank/DDBJ whole genome shotgun (WGS) entry which is preliminary data.</text>
</comment>
<organism evidence="6 7">
    <name type="scientific">Polypedilum vanderplanki</name>
    <name type="common">Sleeping chironomid midge</name>
    <dbReference type="NCBI Taxonomy" id="319348"/>
    <lineage>
        <taxon>Eukaryota</taxon>
        <taxon>Metazoa</taxon>
        <taxon>Ecdysozoa</taxon>
        <taxon>Arthropoda</taxon>
        <taxon>Hexapoda</taxon>
        <taxon>Insecta</taxon>
        <taxon>Pterygota</taxon>
        <taxon>Neoptera</taxon>
        <taxon>Endopterygota</taxon>
        <taxon>Diptera</taxon>
        <taxon>Nematocera</taxon>
        <taxon>Chironomoidea</taxon>
        <taxon>Chironomidae</taxon>
        <taxon>Chironominae</taxon>
        <taxon>Polypedilum</taxon>
        <taxon>Polypedilum</taxon>
    </lineage>
</organism>
<dbReference type="PANTHER" id="PTHR19139">
    <property type="entry name" value="AQUAPORIN TRANSPORTER"/>
    <property type="match status" value="1"/>
</dbReference>
<evidence type="ECO:0000313" key="7">
    <source>
        <dbReference type="Proteomes" id="UP001107558"/>
    </source>
</evidence>
<dbReference type="InterPro" id="IPR023271">
    <property type="entry name" value="Aquaporin-like"/>
</dbReference>
<feature type="transmembrane region" description="Helical" evidence="5">
    <location>
        <begin position="51"/>
        <end position="72"/>
    </location>
</feature>
<sequence length="117" mass="13160">MASETIHIGGDQNMDYQMVAQIVEGLRKEQKTLAPFNARLNMHTEVRTLTFWRAIISECLASFIYVFIHVFVTRLISPLRTAMYIAAQLGGGIAGAALLYGYVFEKLLKISLWCSKS</sequence>
<evidence type="ECO:0000256" key="1">
    <source>
        <dbReference type="ARBA" id="ARBA00004141"/>
    </source>
</evidence>
<evidence type="ECO:0000256" key="2">
    <source>
        <dbReference type="ARBA" id="ARBA00022692"/>
    </source>
</evidence>
<dbReference type="EMBL" id="JADBJN010000002">
    <property type="protein sequence ID" value="KAG5675959.1"/>
    <property type="molecule type" value="Genomic_DNA"/>
</dbReference>
<evidence type="ECO:0000256" key="4">
    <source>
        <dbReference type="ARBA" id="ARBA00023136"/>
    </source>
</evidence>
<dbReference type="GO" id="GO:0015250">
    <property type="term" value="F:water channel activity"/>
    <property type="evidence" value="ECO:0007669"/>
    <property type="project" value="TreeGrafter"/>
</dbReference>
<dbReference type="Gene3D" id="1.20.1080.10">
    <property type="entry name" value="Glycerol uptake facilitator protein"/>
    <property type="match status" value="1"/>
</dbReference>
<keyword evidence="3 5" id="KW-1133">Transmembrane helix</keyword>
<gene>
    <name evidence="6" type="ORF">PVAND_005816</name>
</gene>
<evidence type="ECO:0000256" key="3">
    <source>
        <dbReference type="ARBA" id="ARBA00022989"/>
    </source>
</evidence>
<comment type="subcellular location">
    <subcellularLocation>
        <location evidence="1">Membrane</location>
        <topology evidence="1">Multi-pass membrane protein</topology>
    </subcellularLocation>
</comment>
<dbReference type="Proteomes" id="UP001107558">
    <property type="component" value="Chromosome 2"/>
</dbReference>
<evidence type="ECO:0000256" key="5">
    <source>
        <dbReference type="SAM" id="Phobius"/>
    </source>
</evidence>
<accession>A0A9J6C1N7</accession>
<dbReference type="AlphaFoldDB" id="A0A9J6C1N7"/>
<keyword evidence="2 5" id="KW-0812">Transmembrane</keyword>
<reference evidence="6" key="1">
    <citation type="submission" date="2021-03" db="EMBL/GenBank/DDBJ databases">
        <title>Chromosome level genome of the anhydrobiotic midge Polypedilum vanderplanki.</title>
        <authorList>
            <person name="Yoshida Y."/>
            <person name="Kikawada T."/>
            <person name="Gusev O."/>
        </authorList>
    </citation>
    <scope>NUCLEOTIDE SEQUENCE</scope>
    <source>
        <strain evidence="6">NIAS01</strain>
        <tissue evidence="6">Whole body or cell culture</tissue>
    </source>
</reference>
<name>A0A9J6C1N7_POLVA</name>
<keyword evidence="4 5" id="KW-0472">Membrane</keyword>
<dbReference type="SUPFAM" id="SSF81338">
    <property type="entry name" value="Aquaporin-like"/>
    <property type="match status" value="1"/>
</dbReference>
<dbReference type="InterPro" id="IPR034294">
    <property type="entry name" value="Aquaporin_transptr"/>
</dbReference>
<feature type="transmembrane region" description="Helical" evidence="5">
    <location>
        <begin position="84"/>
        <end position="103"/>
    </location>
</feature>
<evidence type="ECO:0000313" key="6">
    <source>
        <dbReference type="EMBL" id="KAG5675959.1"/>
    </source>
</evidence>